<dbReference type="EMBL" id="JAGKQM010000011">
    <property type="protein sequence ID" value="KAH0903574.1"/>
    <property type="molecule type" value="Genomic_DNA"/>
</dbReference>
<accession>A0ABQ8BFF8</accession>
<protein>
    <submittedName>
        <fullName evidence="1">Uncharacterized protein</fullName>
    </submittedName>
</protein>
<reference evidence="1 2" key="1">
    <citation type="submission" date="2021-05" db="EMBL/GenBank/DDBJ databases">
        <title>Genome Assembly of Synthetic Allotetraploid Brassica napus Reveals Homoeologous Exchanges between Subgenomes.</title>
        <authorList>
            <person name="Davis J.T."/>
        </authorList>
    </citation>
    <scope>NUCLEOTIDE SEQUENCE [LARGE SCALE GENOMIC DNA]</scope>
    <source>
        <strain evidence="2">cv. Da-Ae</strain>
        <tissue evidence="1">Seedling</tissue>
    </source>
</reference>
<name>A0ABQ8BFF8_BRANA</name>
<evidence type="ECO:0000313" key="1">
    <source>
        <dbReference type="EMBL" id="KAH0903574.1"/>
    </source>
</evidence>
<dbReference type="Proteomes" id="UP000824890">
    <property type="component" value="Unassembled WGS sequence"/>
</dbReference>
<organism evidence="1 2">
    <name type="scientific">Brassica napus</name>
    <name type="common">Rape</name>
    <dbReference type="NCBI Taxonomy" id="3708"/>
    <lineage>
        <taxon>Eukaryota</taxon>
        <taxon>Viridiplantae</taxon>
        <taxon>Streptophyta</taxon>
        <taxon>Embryophyta</taxon>
        <taxon>Tracheophyta</taxon>
        <taxon>Spermatophyta</taxon>
        <taxon>Magnoliopsida</taxon>
        <taxon>eudicotyledons</taxon>
        <taxon>Gunneridae</taxon>
        <taxon>Pentapetalae</taxon>
        <taxon>rosids</taxon>
        <taxon>malvids</taxon>
        <taxon>Brassicales</taxon>
        <taxon>Brassicaceae</taxon>
        <taxon>Brassiceae</taxon>
        <taxon>Brassica</taxon>
    </lineage>
</organism>
<sequence length="130" mass="13814">MRSRSVRQMDGGSSPDLRWFAASGLGCSFGSGGWSSSVHRFGLLLSLAEVCAAGRSSMLLQWPLFLTFGSSLRGPYSVVSVVASPISVCRFSATKGVWWSSCHWPPDSMLGLRSHSSITYVCLSSCGGVA</sequence>
<comment type="caution">
    <text evidence="1">The sequence shown here is derived from an EMBL/GenBank/DDBJ whole genome shotgun (WGS) entry which is preliminary data.</text>
</comment>
<proteinExistence type="predicted"/>
<gene>
    <name evidence="1" type="ORF">HID58_043077</name>
</gene>
<evidence type="ECO:0000313" key="2">
    <source>
        <dbReference type="Proteomes" id="UP000824890"/>
    </source>
</evidence>
<keyword evidence="2" id="KW-1185">Reference proteome</keyword>